<protein>
    <submittedName>
        <fullName evidence="2">Uncharacterized protein</fullName>
    </submittedName>
</protein>
<evidence type="ECO:0000313" key="2">
    <source>
        <dbReference type="EMBL" id="KAK9148484.1"/>
    </source>
</evidence>
<evidence type="ECO:0000313" key="3">
    <source>
        <dbReference type="Proteomes" id="UP001419268"/>
    </source>
</evidence>
<organism evidence="2 3">
    <name type="scientific">Stephania cephalantha</name>
    <dbReference type="NCBI Taxonomy" id="152367"/>
    <lineage>
        <taxon>Eukaryota</taxon>
        <taxon>Viridiplantae</taxon>
        <taxon>Streptophyta</taxon>
        <taxon>Embryophyta</taxon>
        <taxon>Tracheophyta</taxon>
        <taxon>Spermatophyta</taxon>
        <taxon>Magnoliopsida</taxon>
        <taxon>Ranunculales</taxon>
        <taxon>Menispermaceae</taxon>
        <taxon>Menispermoideae</taxon>
        <taxon>Cissampelideae</taxon>
        <taxon>Stephania</taxon>
    </lineage>
</organism>
<proteinExistence type="predicted"/>
<dbReference type="Proteomes" id="UP001419268">
    <property type="component" value="Unassembled WGS sequence"/>
</dbReference>
<feature type="compositionally biased region" description="Basic residues" evidence="1">
    <location>
        <begin position="7"/>
        <end position="16"/>
    </location>
</feature>
<gene>
    <name evidence="2" type="ORF">Scep_007241</name>
</gene>
<evidence type="ECO:0000256" key="1">
    <source>
        <dbReference type="SAM" id="MobiDB-lite"/>
    </source>
</evidence>
<comment type="caution">
    <text evidence="2">The sequence shown here is derived from an EMBL/GenBank/DDBJ whole genome shotgun (WGS) entry which is preliminary data.</text>
</comment>
<accession>A0AAP0KB67</accession>
<keyword evidence="3" id="KW-1185">Reference proteome</keyword>
<dbReference type="EMBL" id="JBBNAG010000003">
    <property type="protein sequence ID" value="KAK9148484.1"/>
    <property type="molecule type" value="Genomic_DNA"/>
</dbReference>
<feature type="region of interest" description="Disordered" evidence="1">
    <location>
        <begin position="1"/>
        <end position="41"/>
    </location>
</feature>
<sequence>MEGVVKNKSKSSRKRKEAINSNSAEQNKDEQSTSTDCKSTKRVASKSDAMAVVWAYEVVIGLSELYASNREEYVEGALTIFKWIAHGIPNYNVVNAIFDSNKNVGIDSNSENGFEDIPKKKHKENESLLENLECKVNCTQVDFKAMKCDFNAFKCDIGKEIKTMYEKRDLLLKQTSCDTNGNGSCTAKEKTTSNEEVDPKKDVLDEVTQADSQDYTPHVMKFAQENEIEGEFLENLLDCIPHWFGIVKGKRKRKKVASCLEPFVEPTSQRKKLREKEDSYDPDEERPHDDLMKFKCWFSSKDDAIVDLNYCIGDRTWFRILWTKNNWLDNKGKAGRTDEAVKIFEQMKTIGKYDEDDACFWLLSLLGEKNGWRYGKDDGEKNNLEGNWLLLSEGQK</sequence>
<name>A0AAP0KB67_9MAGN</name>
<reference evidence="2 3" key="1">
    <citation type="submission" date="2024-01" db="EMBL/GenBank/DDBJ databases">
        <title>Genome assemblies of Stephania.</title>
        <authorList>
            <person name="Yang L."/>
        </authorList>
    </citation>
    <scope>NUCLEOTIDE SEQUENCE [LARGE SCALE GENOMIC DNA]</scope>
    <source>
        <strain evidence="2">JXDWG</strain>
        <tissue evidence="2">Leaf</tissue>
    </source>
</reference>
<dbReference type="AlphaFoldDB" id="A0AAP0KB67"/>